<dbReference type="InterPro" id="IPR008266">
    <property type="entry name" value="Tyr_kinase_AS"/>
</dbReference>
<feature type="compositionally biased region" description="Polar residues" evidence="2">
    <location>
        <begin position="43"/>
        <end position="80"/>
    </location>
</feature>
<dbReference type="PANTHER" id="PTHR24348">
    <property type="entry name" value="SERINE/THREONINE-PROTEIN KINASE UNC-51-RELATED"/>
    <property type="match status" value="1"/>
</dbReference>
<dbReference type="GO" id="GO:0005524">
    <property type="term" value="F:ATP binding"/>
    <property type="evidence" value="ECO:0007669"/>
    <property type="project" value="UniProtKB-UniRule"/>
</dbReference>
<dbReference type="GO" id="GO:0005737">
    <property type="term" value="C:cytoplasm"/>
    <property type="evidence" value="ECO:0007669"/>
    <property type="project" value="TreeGrafter"/>
</dbReference>
<keyword evidence="1" id="KW-0547">Nucleotide-binding</keyword>
<dbReference type="GO" id="GO:0004674">
    <property type="term" value="F:protein serine/threonine kinase activity"/>
    <property type="evidence" value="ECO:0007669"/>
    <property type="project" value="InterPro"/>
</dbReference>
<feature type="region of interest" description="Disordered" evidence="2">
    <location>
        <begin position="841"/>
        <end position="863"/>
    </location>
</feature>
<feature type="compositionally biased region" description="Acidic residues" evidence="2">
    <location>
        <begin position="1278"/>
        <end position="1308"/>
    </location>
</feature>
<evidence type="ECO:0000256" key="1">
    <source>
        <dbReference type="PROSITE-ProRule" id="PRU10141"/>
    </source>
</evidence>
<feature type="region of interest" description="Disordered" evidence="2">
    <location>
        <begin position="30"/>
        <end position="86"/>
    </location>
</feature>
<accession>A0AA88H1E8</accession>
<dbReference type="InterPro" id="IPR045269">
    <property type="entry name" value="Atg1-like"/>
</dbReference>
<dbReference type="GO" id="GO:0010506">
    <property type="term" value="P:regulation of autophagy"/>
    <property type="evidence" value="ECO:0007669"/>
    <property type="project" value="InterPro"/>
</dbReference>
<dbReference type="InterPro" id="IPR011009">
    <property type="entry name" value="Kinase-like_dom_sf"/>
</dbReference>
<feature type="binding site" evidence="1">
    <location>
        <position position="973"/>
    </location>
    <ligand>
        <name>ATP</name>
        <dbReference type="ChEBI" id="CHEBI:30616"/>
    </ligand>
</feature>
<evidence type="ECO:0000256" key="2">
    <source>
        <dbReference type="SAM" id="MobiDB-lite"/>
    </source>
</evidence>
<proteinExistence type="predicted"/>
<reference evidence="4 5" key="1">
    <citation type="journal article" date="2018" name="BMC Genomics">
        <title>The genome of Naegleria lovaniensis, the basis for a comparative approach to unravel pathogenicity factors of the human pathogenic amoeba N. fowleri.</title>
        <authorList>
            <person name="Liechti N."/>
            <person name="Schurch N."/>
            <person name="Bruggmann R."/>
            <person name="Wittwer M."/>
        </authorList>
    </citation>
    <scope>NUCLEOTIDE SEQUENCE [LARGE SCALE GENOMIC DNA]</scope>
    <source>
        <strain evidence="4 5">ATCC 30569</strain>
    </source>
</reference>
<name>A0AA88H1E8_NAELO</name>
<dbReference type="GeneID" id="68106477"/>
<feature type="compositionally biased region" description="Polar residues" evidence="2">
    <location>
        <begin position="527"/>
        <end position="538"/>
    </location>
</feature>
<comment type="caution">
    <text evidence="4">The sequence shown here is derived from an EMBL/GenBank/DDBJ whole genome shotgun (WGS) entry which is preliminary data.</text>
</comment>
<dbReference type="SUPFAM" id="SSF56112">
    <property type="entry name" value="Protein kinase-like (PK-like)"/>
    <property type="match status" value="1"/>
</dbReference>
<dbReference type="RefSeq" id="XP_044553456.1">
    <property type="nucleotide sequence ID" value="XM_044689966.1"/>
</dbReference>
<keyword evidence="1" id="KW-0067">ATP-binding</keyword>
<protein>
    <recommendedName>
        <fullName evidence="3">Protein kinase domain-containing protein</fullName>
    </recommendedName>
</protein>
<dbReference type="Gene3D" id="1.10.510.10">
    <property type="entry name" value="Transferase(Phosphotransferase) domain 1"/>
    <property type="match status" value="1"/>
</dbReference>
<dbReference type="Pfam" id="PF00069">
    <property type="entry name" value="Pkinase"/>
    <property type="match status" value="1"/>
</dbReference>
<gene>
    <name evidence="4" type="ORF">C9374_014024</name>
</gene>
<feature type="region of interest" description="Disordered" evidence="2">
    <location>
        <begin position="301"/>
        <end position="367"/>
    </location>
</feature>
<feature type="compositionally biased region" description="Polar residues" evidence="2">
    <location>
        <begin position="181"/>
        <end position="191"/>
    </location>
</feature>
<feature type="region of interest" description="Disordered" evidence="2">
    <location>
        <begin position="423"/>
        <end position="443"/>
    </location>
</feature>
<feature type="region of interest" description="Disordered" evidence="2">
    <location>
        <begin position="514"/>
        <end position="562"/>
    </location>
</feature>
<dbReference type="PANTHER" id="PTHR24348:SF64">
    <property type="entry name" value="SERINE_THREONINE-PROTEIN KINASE DDB_G0278901-RELATED"/>
    <property type="match status" value="1"/>
</dbReference>
<evidence type="ECO:0000313" key="4">
    <source>
        <dbReference type="EMBL" id="KAG2389464.1"/>
    </source>
</evidence>
<evidence type="ECO:0000259" key="3">
    <source>
        <dbReference type="PROSITE" id="PS50011"/>
    </source>
</evidence>
<feature type="region of interest" description="Disordered" evidence="2">
    <location>
        <begin position="126"/>
        <end position="244"/>
    </location>
</feature>
<dbReference type="PROSITE" id="PS50011">
    <property type="entry name" value="PROTEIN_KINASE_DOM"/>
    <property type="match status" value="1"/>
</dbReference>
<feature type="compositionally biased region" description="Basic residues" evidence="2">
    <location>
        <begin position="194"/>
        <end position="208"/>
    </location>
</feature>
<dbReference type="InterPro" id="IPR000719">
    <property type="entry name" value="Prot_kinase_dom"/>
</dbReference>
<organism evidence="4 5">
    <name type="scientific">Naegleria lovaniensis</name>
    <name type="common">Amoeba</name>
    <dbReference type="NCBI Taxonomy" id="51637"/>
    <lineage>
        <taxon>Eukaryota</taxon>
        <taxon>Discoba</taxon>
        <taxon>Heterolobosea</taxon>
        <taxon>Tetramitia</taxon>
        <taxon>Eutetramitia</taxon>
        <taxon>Vahlkampfiidae</taxon>
        <taxon>Naegleria</taxon>
    </lineage>
</organism>
<feature type="compositionally biased region" description="Polar residues" evidence="2">
    <location>
        <begin position="135"/>
        <end position="155"/>
    </location>
</feature>
<feature type="compositionally biased region" description="Polar residues" evidence="2">
    <location>
        <begin position="338"/>
        <end position="366"/>
    </location>
</feature>
<dbReference type="EMBL" id="PYSW02000007">
    <property type="protein sequence ID" value="KAG2389464.1"/>
    <property type="molecule type" value="Genomic_DNA"/>
</dbReference>
<dbReference type="PROSITE" id="PS00107">
    <property type="entry name" value="PROTEIN_KINASE_ATP"/>
    <property type="match status" value="1"/>
</dbReference>
<feature type="compositionally biased region" description="Polar residues" evidence="2">
    <location>
        <begin position="301"/>
        <end position="323"/>
    </location>
</feature>
<dbReference type="PROSITE" id="PS00109">
    <property type="entry name" value="PROTEIN_KINASE_TYR"/>
    <property type="match status" value="1"/>
</dbReference>
<feature type="region of interest" description="Disordered" evidence="2">
    <location>
        <begin position="474"/>
        <end position="498"/>
    </location>
</feature>
<dbReference type="InterPro" id="IPR017441">
    <property type="entry name" value="Protein_kinase_ATP_BS"/>
</dbReference>
<keyword evidence="5" id="KW-1185">Reference proteome</keyword>
<feature type="compositionally biased region" description="Low complexity" evidence="2">
    <location>
        <begin position="216"/>
        <end position="236"/>
    </location>
</feature>
<dbReference type="Proteomes" id="UP000816034">
    <property type="component" value="Unassembled WGS sequence"/>
</dbReference>
<evidence type="ECO:0000313" key="5">
    <source>
        <dbReference type="Proteomes" id="UP000816034"/>
    </source>
</evidence>
<feature type="region of interest" description="Disordered" evidence="2">
    <location>
        <begin position="1266"/>
        <end position="1308"/>
    </location>
</feature>
<feature type="domain" description="Protein kinase" evidence="3">
    <location>
        <begin position="944"/>
        <end position="1232"/>
    </location>
</feature>
<dbReference type="SUPFAM" id="SSF54277">
    <property type="entry name" value="CAD &amp; PB1 domains"/>
    <property type="match status" value="1"/>
</dbReference>
<sequence length="1308" mass="148608">MPPKFEPPDCEGFLHHDEEDDFDFEIVDFETTASSDADKTTTQKNYNSKASPNSRTPPNKSRLTKPSNYHSPLSSGSAFNFSGEGEEEERFNLIDYLDPTPRPLESFTHHHHDSPLYHMHQVEDDDDFADERSPPLQSSNRRSYTRPIPSSSCTKHQSKSFKRENNFIENSSDSDDDENLPASSRFYQHASQPLRHHRANHRANHRRTSSADFESNSHFSSINISISNNSSPVTSNGKHHHRNNSDSYFSQGCNHSHIYNLTPISSSHHEEPHIFEIYSHSLPSTSFIQILNDRASCDNNRSSSLNNNGPVNHISISTASSFPSPAETRRGRGHKRVSSASSLYFTSADTHPEQHSVTTPSANNSEHIPYTIEEVDDETKKVPDIHITSNGEETNIRRGFRNMTPQSIETKQERNVIAILSTSPNETPNTHTTLSSRRSSITGGQRTSVVVQMIKVKWNEPEIQPEKRLSEIYTQRKNNGRRRSKASNSISISAKHKRAKTQLKKRYVDICTQTDDADGQPLEKVQEQTPKTEITYSSDNEETSGEITDTEHSSTTSNEEKIPQDITLQEDDFTLQPSQQDGEDISSITFPMTFVVTKTYNNSHSNSHSPSTPLTSRSTVIQIPSLTVDTFNPEQYFSDYTYTDNHEENKVSLLEWFEKNVDDSKDALNDVKRKILDQKTGQNYEGQIDVNALILKYRDMEGELITIRSTEELKTAIQDYLTAKKTKASGVKIEDISEGEQNEPAFELEAHVDESQLDNDDVDSEASSLSISILGQDLEPFVMLATNFANERMNIFVETQSPLVIVQQIQPSHSSNHGMYFVSPPHTYGQNSHHNFHHYNDNNHHHHHHHSISPPYHSYHPHTHSLKKSGLHKSFSEDDIFKQPEKKITTHEEYQIKDERSSQTPTSIMSTHEQQKALWYRDIYHFSSLYCPTFEEQKHLFDTTQIGKELGKGGFSVVYSAIHIITGQNFALKICYLEKLKHMYKSEKSDVVFARIVNEIKILEDIGDHPNIVKFIASDLFKFTRLCDEDRDKYNNGSISMIMELVHGDTLHKVVRDSAIGRLHENIVRIYAKQIVEALAYLHGKDIIHGDISPSNIMIDRWGIPKLIDFGLSRKINSPQIGEKTITGTCMYIAPEVMSQLQSSTASDIFSFGCIVLEALTGRRPYPELESLQEPLQVFFHILKNQKSPEITESEASTYSISKEALDFLSKCLCWNPTDRSTAKQLLQHPFLIPMTREEVKRSLLTTNFKIQEQTQIDAKLTGTTTNATSKGAVVSNESEDFSTDSDEDVDDDEDLFDDDEDDHEESS</sequence>